<evidence type="ECO:0000313" key="10">
    <source>
        <dbReference type="Proteomes" id="UP000447434"/>
    </source>
</evidence>
<dbReference type="PANTHER" id="PTHR33057:SF203">
    <property type="entry name" value="TRANSCRIPTION REPRESSOR"/>
    <property type="match status" value="1"/>
</dbReference>
<dbReference type="AlphaFoldDB" id="A0A6A4MJV7"/>
<evidence type="ECO:0000256" key="6">
    <source>
        <dbReference type="RuleBase" id="RU367028"/>
    </source>
</evidence>
<keyword evidence="3 6" id="KW-0805">Transcription regulation</keyword>
<evidence type="ECO:0000256" key="3">
    <source>
        <dbReference type="ARBA" id="ARBA00023015"/>
    </source>
</evidence>
<protein>
    <recommendedName>
        <fullName evidence="6">Transcription repressor</fullName>
    </recommendedName>
    <alternativeName>
        <fullName evidence="6">Ovate family protein</fullName>
    </alternativeName>
</protein>
<evidence type="ECO:0000256" key="5">
    <source>
        <dbReference type="ARBA" id="ARBA00023242"/>
    </source>
</evidence>
<comment type="caution">
    <text evidence="9">The sequence shown here is derived from an EMBL/GenBank/DDBJ whole genome shotgun (WGS) entry which is preliminary data.</text>
</comment>
<evidence type="ECO:0000256" key="2">
    <source>
        <dbReference type="ARBA" id="ARBA00022491"/>
    </source>
</evidence>
<feature type="region of interest" description="Disordered" evidence="7">
    <location>
        <begin position="93"/>
        <end position="167"/>
    </location>
</feature>
<dbReference type="NCBIfam" id="TIGR01568">
    <property type="entry name" value="A_thal_3678"/>
    <property type="match status" value="1"/>
</dbReference>
<gene>
    <name evidence="9" type="ORF">Lalb_Chr25g0279661</name>
</gene>
<name>A0A6A4MJV7_LUPAL</name>
<reference evidence="10" key="1">
    <citation type="journal article" date="2020" name="Nat. Commun.">
        <title>Genome sequence of the cluster root forming white lupin.</title>
        <authorList>
            <person name="Hufnagel B."/>
            <person name="Marques A."/>
            <person name="Soriano A."/>
            <person name="Marques L."/>
            <person name="Divol F."/>
            <person name="Doumas P."/>
            <person name="Sallet E."/>
            <person name="Mancinotti D."/>
            <person name="Carrere S."/>
            <person name="Marande W."/>
            <person name="Arribat S."/>
            <person name="Keller J."/>
            <person name="Huneau C."/>
            <person name="Blein T."/>
            <person name="Aime D."/>
            <person name="Laguerre M."/>
            <person name="Taylor J."/>
            <person name="Schubert V."/>
            <person name="Nelson M."/>
            <person name="Geu-Flores F."/>
            <person name="Crespi M."/>
            <person name="Gallardo-Guerrero K."/>
            <person name="Delaux P.-M."/>
            <person name="Salse J."/>
            <person name="Berges H."/>
            <person name="Guyot R."/>
            <person name="Gouzy J."/>
            <person name="Peret B."/>
        </authorList>
    </citation>
    <scope>NUCLEOTIDE SEQUENCE [LARGE SCALE GENOMIC DNA]</scope>
    <source>
        <strain evidence="10">cv. Amiga</strain>
    </source>
</reference>
<dbReference type="Proteomes" id="UP000447434">
    <property type="component" value="Chromosome 25"/>
</dbReference>
<evidence type="ECO:0000256" key="1">
    <source>
        <dbReference type="ARBA" id="ARBA00004123"/>
    </source>
</evidence>
<keyword evidence="4 6" id="KW-0804">Transcription</keyword>
<dbReference type="OrthoDB" id="689980at2759"/>
<feature type="domain" description="OVATE" evidence="8">
    <location>
        <begin position="187"/>
        <end position="250"/>
    </location>
</feature>
<keyword evidence="5 6" id="KW-0539">Nucleus</keyword>
<evidence type="ECO:0000256" key="4">
    <source>
        <dbReference type="ARBA" id="ARBA00023163"/>
    </source>
</evidence>
<sequence length="285" mass="33113">MPKKIRKSLQNYLSKIKIPRSKVHIPSKHRTLSVRKHRRTSSFVNDDINPKASSFSIDDKKNNNKDVEATLTDIDHFLLENFKSLYIKDGEEKVHHEEEEEEESHENGKFPKVGPFLFMGPKRDRYGSNRHNMKRDFSGSLEDTTIGDQTGSSTTSTTTTNDSSSSNTYYAKDQEMEQTQPNKCVVILGCSPNPYKDFHRSMQNMVEARLKNNENVDWEFMEQLLFFHMNMNEKKSYKFILCAFVDLVTVMRPPSETTTSMVNPRSVRTVRSGKELRKKKNKEEN</sequence>
<dbReference type="InterPro" id="IPR038933">
    <property type="entry name" value="Ovate"/>
</dbReference>
<dbReference type="Pfam" id="PF04844">
    <property type="entry name" value="Ovate"/>
    <property type="match status" value="1"/>
</dbReference>
<keyword evidence="10" id="KW-1185">Reference proteome</keyword>
<comment type="subcellular location">
    <subcellularLocation>
        <location evidence="1 6">Nucleus</location>
    </subcellularLocation>
</comment>
<dbReference type="PANTHER" id="PTHR33057">
    <property type="entry name" value="TRANSCRIPTION REPRESSOR OFP7-RELATED"/>
    <property type="match status" value="1"/>
</dbReference>
<evidence type="ECO:0000259" key="8">
    <source>
        <dbReference type="PROSITE" id="PS51754"/>
    </source>
</evidence>
<feature type="compositionally biased region" description="Low complexity" evidence="7">
    <location>
        <begin position="144"/>
        <end position="167"/>
    </location>
</feature>
<dbReference type="PROSITE" id="PS51754">
    <property type="entry name" value="OVATE"/>
    <property type="match status" value="1"/>
</dbReference>
<evidence type="ECO:0000256" key="7">
    <source>
        <dbReference type="SAM" id="MobiDB-lite"/>
    </source>
</evidence>
<organism evidence="9 10">
    <name type="scientific">Lupinus albus</name>
    <name type="common">White lupine</name>
    <name type="synonym">Lupinus termis</name>
    <dbReference type="NCBI Taxonomy" id="3870"/>
    <lineage>
        <taxon>Eukaryota</taxon>
        <taxon>Viridiplantae</taxon>
        <taxon>Streptophyta</taxon>
        <taxon>Embryophyta</taxon>
        <taxon>Tracheophyta</taxon>
        <taxon>Spermatophyta</taxon>
        <taxon>Magnoliopsida</taxon>
        <taxon>eudicotyledons</taxon>
        <taxon>Gunneridae</taxon>
        <taxon>Pentapetalae</taxon>
        <taxon>rosids</taxon>
        <taxon>fabids</taxon>
        <taxon>Fabales</taxon>
        <taxon>Fabaceae</taxon>
        <taxon>Papilionoideae</taxon>
        <taxon>50 kb inversion clade</taxon>
        <taxon>genistoids sensu lato</taxon>
        <taxon>core genistoids</taxon>
        <taxon>Genisteae</taxon>
        <taxon>Lupinus</taxon>
    </lineage>
</organism>
<dbReference type="EMBL" id="WOCE01000025">
    <property type="protein sequence ID" value="KAE9584586.1"/>
    <property type="molecule type" value="Genomic_DNA"/>
</dbReference>
<comment type="function">
    <text evidence="6">Transcriptional repressor that regulates multiple aspects of plant growth and development.</text>
</comment>
<accession>A0A6A4MJV7</accession>
<proteinExistence type="predicted"/>
<dbReference type="GO" id="GO:0045892">
    <property type="term" value="P:negative regulation of DNA-templated transcription"/>
    <property type="evidence" value="ECO:0007669"/>
    <property type="project" value="UniProtKB-UniRule"/>
</dbReference>
<evidence type="ECO:0000313" key="9">
    <source>
        <dbReference type="EMBL" id="KAE9584586.1"/>
    </source>
</evidence>
<dbReference type="InterPro" id="IPR006458">
    <property type="entry name" value="Ovate_C"/>
</dbReference>
<keyword evidence="2 6" id="KW-0678">Repressor</keyword>
<dbReference type="GO" id="GO:0005634">
    <property type="term" value="C:nucleus"/>
    <property type="evidence" value="ECO:0007669"/>
    <property type="project" value="UniProtKB-SubCell"/>
</dbReference>